<evidence type="ECO:0000313" key="1">
    <source>
        <dbReference type="EnsemblPlants" id="Solyc04g058010.3.1.1"/>
    </source>
</evidence>
<protein>
    <submittedName>
        <fullName evidence="1">Uncharacterized protein</fullName>
    </submittedName>
</protein>
<dbReference type="AlphaFoldDB" id="A0A3Q7G5J0"/>
<reference evidence="1" key="2">
    <citation type="submission" date="2019-01" db="UniProtKB">
        <authorList>
            <consortium name="EnsemblPlants"/>
        </authorList>
    </citation>
    <scope>IDENTIFICATION</scope>
    <source>
        <strain evidence="1">cv. Heinz 1706</strain>
    </source>
</reference>
<keyword evidence="2" id="KW-1185">Reference proteome</keyword>
<dbReference type="EnsemblPlants" id="Solyc04g058010.3.1">
    <property type="protein sequence ID" value="Solyc04g058010.3.1.1"/>
    <property type="gene ID" value="Solyc04g058010.3"/>
</dbReference>
<dbReference type="Proteomes" id="UP000004994">
    <property type="component" value="Chromosome 4"/>
</dbReference>
<dbReference type="PaxDb" id="4081-Solyc04g058010.2.1"/>
<organism evidence="1">
    <name type="scientific">Solanum lycopersicum</name>
    <name type="common">Tomato</name>
    <name type="synonym">Lycopersicon esculentum</name>
    <dbReference type="NCBI Taxonomy" id="4081"/>
    <lineage>
        <taxon>Eukaryota</taxon>
        <taxon>Viridiplantae</taxon>
        <taxon>Streptophyta</taxon>
        <taxon>Embryophyta</taxon>
        <taxon>Tracheophyta</taxon>
        <taxon>Spermatophyta</taxon>
        <taxon>Magnoliopsida</taxon>
        <taxon>eudicotyledons</taxon>
        <taxon>Gunneridae</taxon>
        <taxon>Pentapetalae</taxon>
        <taxon>asterids</taxon>
        <taxon>lamiids</taxon>
        <taxon>Solanales</taxon>
        <taxon>Solanaceae</taxon>
        <taxon>Solanoideae</taxon>
        <taxon>Solaneae</taxon>
        <taxon>Solanum</taxon>
        <taxon>Solanum subgen. Lycopersicon</taxon>
    </lineage>
</organism>
<name>A0A3Q7G5J0_SOLLC</name>
<dbReference type="Gramene" id="Solyc04g058010.3.1">
    <property type="protein sequence ID" value="Solyc04g058010.3.1.1"/>
    <property type="gene ID" value="Solyc04g058010.3"/>
</dbReference>
<evidence type="ECO:0000313" key="2">
    <source>
        <dbReference type="Proteomes" id="UP000004994"/>
    </source>
</evidence>
<reference evidence="1" key="1">
    <citation type="journal article" date="2012" name="Nature">
        <title>The tomato genome sequence provides insights into fleshy fruit evolution.</title>
        <authorList>
            <consortium name="Tomato Genome Consortium"/>
        </authorList>
    </citation>
    <scope>NUCLEOTIDE SEQUENCE [LARGE SCALE GENOMIC DNA]</scope>
    <source>
        <strain evidence="1">cv. Heinz 1706</strain>
    </source>
</reference>
<dbReference type="InParanoid" id="A0A3Q7G5J0"/>
<proteinExistence type="predicted"/>
<accession>A0A3Q7G5J0</accession>
<sequence>MKVVQAEFLSLDVVNVQHFMLL</sequence>